<protein>
    <submittedName>
        <fullName evidence="1">Uncharacterized protein</fullName>
    </submittedName>
</protein>
<dbReference type="EMBL" id="VSRR010003467">
    <property type="protein sequence ID" value="MPC36262.1"/>
    <property type="molecule type" value="Genomic_DNA"/>
</dbReference>
<dbReference type="Proteomes" id="UP000324222">
    <property type="component" value="Unassembled WGS sequence"/>
</dbReference>
<accession>A0A5B7EQ24</accession>
<keyword evidence="2" id="KW-1185">Reference proteome</keyword>
<comment type="caution">
    <text evidence="1">The sequence shown here is derived from an EMBL/GenBank/DDBJ whole genome shotgun (WGS) entry which is preliminary data.</text>
</comment>
<organism evidence="1 2">
    <name type="scientific">Portunus trituberculatus</name>
    <name type="common">Swimming crab</name>
    <name type="synonym">Neptunus trituberculatus</name>
    <dbReference type="NCBI Taxonomy" id="210409"/>
    <lineage>
        <taxon>Eukaryota</taxon>
        <taxon>Metazoa</taxon>
        <taxon>Ecdysozoa</taxon>
        <taxon>Arthropoda</taxon>
        <taxon>Crustacea</taxon>
        <taxon>Multicrustacea</taxon>
        <taxon>Malacostraca</taxon>
        <taxon>Eumalacostraca</taxon>
        <taxon>Eucarida</taxon>
        <taxon>Decapoda</taxon>
        <taxon>Pleocyemata</taxon>
        <taxon>Brachyura</taxon>
        <taxon>Eubrachyura</taxon>
        <taxon>Portunoidea</taxon>
        <taxon>Portunidae</taxon>
        <taxon>Portuninae</taxon>
        <taxon>Portunus</taxon>
    </lineage>
</organism>
<gene>
    <name evidence="1" type="ORF">E2C01_029714</name>
</gene>
<evidence type="ECO:0000313" key="2">
    <source>
        <dbReference type="Proteomes" id="UP000324222"/>
    </source>
</evidence>
<proteinExistence type="predicted"/>
<evidence type="ECO:0000313" key="1">
    <source>
        <dbReference type="EMBL" id="MPC36262.1"/>
    </source>
</evidence>
<sequence length="170" mass="18765">MRFHDNDADFHDSDTLYGRSLISPSGLPLSGEGQTLIPCSWRPLPSVRRCKWTTVMKLEAAKEKEDLLPFPCLGPQAGPDSHLLPSYGAQGRHAPREILAENFQSSLDRKSSMTNKKQGWLRKVEDSADKYNSEAALLLSVGSVPCVFPAVNVCMFVRGETEAEELMGSL</sequence>
<reference evidence="1 2" key="1">
    <citation type="submission" date="2019-05" db="EMBL/GenBank/DDBJ databases">
        <title>Another draft genome of Portunus trituberculatus and its Hox gene families provides insights of decapod evolution.</title>
        <authorList>
            <person name="Jeong J.-H."/>
            <person name="Song I."/>
            <person name="Kim S."/>
            <person name="Choi T."/>
            <person name="Kim D."/>
            <person name="Ryu S."/>
            <person name="Kim W."/>
        </authorList>
    </citation>
    <scope>NUCLEOTIDE SEQUENCE [LARGE SCALE GENOMIC DNA]</scope>
    <source>
        <tissue evidence="1">Muscle</tissue>
    </source>
</reference>
<dbReference type="AlphaFoldDB" id="A0A5B7EQ24"/>
<name>A0A5B7EQ24_PORTR</name>